<organism evidence="1 2">
    <name type="scientific">Pseudozyma hubeiensis (strain SY62)</name>
    <name type="common">Yeast</name>
    <dbReference type="NCBI Taxonomy" id="1305764"/>
    <lineage>
        <taxon>Eukaryota</taxon>
        <taxon>Fungi</taxon>
        <taxon>Dikarya</taxon>
        <taxon>Basidiomycota</taxon>
        <taxon>Ustilaginomycotina</taxon>
        <taxon>Ustilaginomycetes</taxon>
        <taxon>Ustilaginales</taxon>
        <taxon>Ustilaginaceae</taxon>
        <taxon>Pseudozyma</taxon>
    </lineage>
</organism>
<dbReference type="RefSeq" id="XP_012191062.1">
    <property type="nucleotide sequence ID" value="XM_012335672.1"/>
</dbReference>
<dbReference type="EMBL" id="DF238810">
    <property type="protein sequence ID" value="GAC97475.1"/>
    <property type="molecule type" value="Genomic_DNA"/>
</dbReference>
<keyword evidence="2" id="KW-1185">Reference proteome</keyword>
<sequence length="130" mass="14538">MPKHCGVEALLSIAVRGPTSRVLHCMPRQTWLAGFACSLAKPLDPDDSPTRKDDSSRLRWMDELTHCGLPWLLQYVELTNVSIHPLIHPFSLSPFASCPTASIIKVVSHLRLIPVNVNDTNLDEIYPSRI</sequence>
<gene>
    <name evidence="1" type="ORF">PHSY_005061</name>
</gene>
<evidence type="ECO:0000313" key="1">
    <source>
        <dbReference type="EMBL" id="GAC97475.1"/>
    </source>
</evidence>
<protein>
    <submittedName>
        <fullName evidence="1">Uncharacterized protein</fullName>
    </submittedName>
</protein>
<accession>R9PHA5</accession>
<dbReference type="GeneID" id="24110341"/>
<name>R9PHA5_PSEHS</name>
<evidence type="ECO:0000313" key="2">
    <source>
        <dbReference type="Proteomes" id="UP000014071"/>
    </source>
</evidence>
<dbReference type="AlphaFoldDB" id="R9PHA5"/>
<dbReference type="Proteomes" id="UP000014071">
    <property type="component" value="Unassembled WGS sequence"/>
</dbReference>
<reference evidence="2" key="1">
    <citation type="journal article" date="2013" name="Genome Announc.">
        <title>Draft genome sequence of the basidiomycetous yeast-like fungus Pseudozyma hubeiensis SY62, which produces an abundant amount of the biosurfactant mannosylerythritol lipids.</title>
        <authorList>
            <person name="Konishi M."/>
            <person name="Hatada Y."/>
            <person name="Horiuchi J."/>
        </authorList>
    </citation>
    <scope>NUCLEOTIDE SEQUENCE [LARGE SCALE GENOMIC DNA]</scope>
    <source>
        <strain evidence="2">SY62</strain>
    </source>
</reference>
<dbReference type="HOGENOM" id="CLU_1939074_0_0_1"/>
<proteinExistence type="predicted"/>